<dbReference type="Proteomes" id="UP000692954">
    <property type="component" value="Unassembled WGS sequence"/>
</dbReference>
<gene>
    <name evidence="1" type="ORF">PSON_ATCC_30995.1.T2070006</name>
</gene>
<evidence type="ECO:0000313" key="1">
    <source>
        <dbReference type="EMBL" id="CAD8129085.1"/>
    </source>
</evidence>
<organism evidence="1 2">
    <name type="scientific">Paramecium sonneborni</name>
    <dbReference type="NCBI Taxonomy" id="65129"/>
    <lineage>
        <taxon>Eukaryota</taxon>
        <taxon>Sar</taxon>
        <taxon>Alveolata</taxon>
        <taxon>Ciliophora</taxon>
        <taxon>Intramacronucleata</taxon>
        <taxon>Oligohymenophorea</taxon>
        <taxon>Peniculida</taxon>
        <taxon>Parameciidae</taxon>
        <taxon>Paramecium</taxon>
    </lineage>
</organism>
<comment type="caution">
    <text evidence="1">The sequence shown here is derived from an EMBL/GenBank/DDBJ whole genome shotgun (WGS) entry which is preliminary data.</text>
</comment>
<reference evidence="1" key="1">
    <citation type="submission" date="2021-01" db="EMBL/GenBank/DDBJ databases">
        <authorList>
            <consortium name="Genoscope - CEA"/>
            <person name="William W."/>
        </authorList>
    </citation>
    <scope>NUCLEOTIDE SEQUENCE</scope>
</reference>
<name>A0A8S1RQC6_9CILI</name>
<protein>
    <submittedName>
        <fullName evidence="1">Uncharacterized protein</fullName>
    </submittedName>
</protein>
<accession>A0A8S1RQC6</accession>
<dbReference type="EMBL" id="CAJJDN010000207">
    <property type="protein sequence ID" value="CAD8129085.1"/>
    <property type="molecule type" value="Genomic_DNA"/>
</dbReference>
<keyword evidence="2" id="KW-1185">Reference proteome</keyword>
<dbReference type="AlphaFoldDB" id="A0A8S1RQC6"/>
<evidence type="ECO:0000313" key="2">
    <source>
        <dbReference type="Proteomes" id="UP000692954"/>
    </source>
</evidence>
<proteinExistence type="predicted"/>
<sequence>MLQEYIRLIIRLPRYFYMQLDVQKILVKLYRKLQEHVQKIYRLQSYQSWLKCNYFQAQQLFQLVSSLCTVNSTNNASKKNLQKLWIQCY</sequence>